<protein>
    <recommendedName>
        <fullName evidence="17">Protein kinase domain-containing protein</fullName>
    </recommendedName>
</protein>
<dbReference type="AlphaFoldDB" id="A0A2N9GW24"/>
<feature type="chain" id="PRO_5014828579" description="Protein kinase domain-containing protein" evidence="16">
    <location>
        <begin position="27"/>
        <end position="779"/>
    </location>
</feature>
<keyword evidence="8 15" id="KW-0547">Nucleotide-binding</keyword>
<evidence type="ECO:0000256" key="16">
    <source>
        <dbReference type="SAM" id="SignalP"/>
    </source>
</evidence>
<dbReference type="Gene3D" id="3.30.200.20">
    <property type="entry name" value="Phosphorylase Kinase, domain 1"/>
    <property type="match status" value="1"/>
</dbReference>
<feature type="signal peptide" evidence="16">
    <location>
        <begin position="1"/>
        <end position="26"/>
    </location>
</feature>
<dbReference type="FunFam" id="3.80.10.10:FF:000129">
    <property type="entry name" value="Leucine-rich repeat receptor-like kinase"/>
    <property type="match status" value="1"/>
</dbReference>
<evidence type="ECO:0000313" key="18">
    <source>
        <dbReference type="EMBL" id="SPD03902.1"/>
    </source>
</evidence>
<evidence type="ECO:0000256" key="13">
    <source>
        <dbReference type="ARBA" id="ARBA00023170"/>
    </source>
</evidence>
<dbReference type="Pfam" id="PF07714">
    <property type="entry name" value="PK_Tyr_Ser-Thr"/>
    <property type="match status" value="1"/>
</dbReference>
<dbReference type="Gene3D" id="1.10.510.10">
    <property type="entry name" value="Transferase(Phosphotransferase) domain 1"/>
    <property type="match status" value="1"/>
</dbReference>
<evidence type="ECO:0000256" key="10">
    <source>
        <dbReference type="ARBA" id="ARBA00022840"/>
    </source>
</evidence>
<dbReference type="InterPro" id="IPR011009">
    <property type="entry name" value="Kinase-like_dom_sf"/>
</dbReference>
<proteinExistence type="predicted"/>
<dbReference type="InterPro" id="IPR001245">
    <property type="entry name" value="Ser-Thr/Tyr_kinase_cat_dom"/>
</dbReference>
<dbReference type="Pfam" id="PF13855">
    <property type="entry name" value="LRR_8"/>
    <property type="match status" value="2"/>
</dbReference>
<keyword evidence="6 16" id="KW-0732">Signal</keyword>
<dbReference type="InterPro" id="IPR032675">
    <property type="entry name" value="LRR_dom_sf"/>
</dbReference>
<sequence>MGGLRNLLCLSTFIFSFLTLSTFTSANDTAVMSKLLAALSPTPSGWSNTTHYCKWINVECDPSTSRVTTINLASQSLSGILPSNLGTLTQLTSLSLHSNSLSGPIPSLANLSSLQQLSLDNNNFTSIPNGFFQGLTSLQILTLTQNIDLAPWSIPTELTQATSLVALYASNANIIGPLPDIFDSFPSLQDLRLSYNNLTGPLPKSFGGSGIKNLWINNQLNGLSGNINVLSSMTQLSQAWLHKNQFTGPIPDLSNCISLFDLQLRDNQFTGLIPASLMSIPTLKNISLDNNELQGPYPKFPSFVTSATLNGNNSFCLTTPGTPCDLQVTTLLEVAAAFGYPIRLATSWSGNDACHQWTSVICDSQGTIITVNFANQGFIRTISPAFTKLTSLRNLYLSDNNLTGSIPAALTNMTSLQLLNVSNNNLTGLIPNFASTVKLVTSPVILCLGRLFQAMEVEGVPLLVRMAQWLIGVRLERGRVVVQSRLEAYEDNILGRGGFGVVYKGELYDGTKIAVKRMKSVTMSSRGMKQFDAEIAVLTKVRHRHLVALLGYCINDNERLLVFEYMPEGTLTQHLFHWGENGCSPLYLEGEDYNSIGCGTRSGSTCTNLPDGKYSVDTQLAGTFGYFAPEYAVYFLINSYQKSDNKVDVYAFGVVLMELITSRKALDDTMSDEGSQLIPWFRQILINKENIPNAIDQTLNPDEETMKSIYKVVELAGYCTTRNSYKRPNMGHVVNILSPLVEQWKPISHEEKHTISIFHGEEDTYGVEPHISLSLTLER</sequence>
<dbReference type="PROSITE" id="PS50011">
    <property type="entry name" value="PROTEIN_KINASE_DOM"/>
    <property type="match status" value="1"/>
</dbReference>
<evidence type="ECO:0000256" key="4">
    <source>
        <dbReference type="ARBA" id="ARBA00022679"/>
    </source>
</evidence>
<dbReference type="PROSITE" id="PS00107">
    <property type="entry name" value="PROTEIN_KINASE_ATP"/>
    <property type="match status" value="1"/>
</dbReference>
<evidence type="ECO:0000256" key="15">
    <source>
        <dbReference type="PROSITE-ProRule" id="PRU10141"/>
    </source>
</evidence>
<dbReference type="Gene3D" id="3.80.10.10">
    <property type="entry name" value="Ribonuclease Inhibitor"/>
    <property type="match status" value="2"/>
</dbReference>
<dbReference type="InterPro" id="IPR052422">
    <property type="entry name" value="Auxin_Ser/Thr_Kinase"/>
</dbReference>
<evidence type="ECO:0000256" key="14">
    <source>
        <dbReference type="ARBA" id="ARBA00023180"/>
    </source>
</evidence>
<comment type="subcellular location">
    <subcellularLocation>
        <location evidence="1">Membrane</location>
        <topology evidence="1">Single-pass membrane protein</topology>
    </subcellularLocation>
</comment>
<keyword evidence="4" id="KW-0808">Transferase</keyword>
<gene>
    <name evidence="18" type="ORF">FSB_LOCUS31784</name>
</gene>
<dbReference type="SMART" id="SM00369">
    <property type="entry name" value="LRR_TYP"/>
    <property type="match status" value="4"/>
</dbReference>
<accession>A0A2N9GW24</accession>
<evidence type="ECO:0000256" key="6">
    <source>
        <dbReference type="ARBA" id="ARBA00022729"/>
    </source>
</evidence>
<keyword evidence="14" id="KW-0325">Glycoprotein</keyword>
<keyword evidence="9" id="KW-0418">Kinase</keyword>
<evidence type="ECO:0000259" key="17">
    <source>
        <dbReference type="PROSITE" id="PS50011"/>
    </source>
</evidence>
<keyword evidence="2" id="KW-0723">Serine/threonine-protein kinase</keyword>
<dbReference type="InterPro" id="IPR013210">
    <property type="entry name" value="LRR_N_plant-typ"/>
</dbReference>
<dbReference type="FunFam" id="3.30.200.20:FF:000039">
    <property type="entry name" value="receptor-like protein kinase FERONIA"/>
    <property type="match status" value="1"/>
</dbReference>
<feature type="domain" description="Protein kinase" evidence="17">
    <location>
        <begin position="488"/>
        <end position="741"/>
    </location>
</feature>
<dbReference type="PROSITE" id="PS51450">
    <property type="entry name" value="LRR"/>
    <property type="match status" value="1"/>
</dbReference>
<keyword evidence="3" id="KW-0433">Leucine-rich repeat</keyword>
<organism evidence="18">
    <name type="scientific">Fagus sylvatica</name>
    <name type="common">Beechnut</name>
    <dbReference type="NCBI Taxonomy" id="28930"/>
    <lineage>
        <taxon>Eukaryota</taxon>
        <taxon>Viridiplantae</taxon>
        <taxon>Streptophyta</taxon>
        <taxon>Embryophyta</taxon>
        <taxon>Tracheophyta</taxon>
        <taxon>Spermatophyta</taxon>
        <taxon>Magnoliopsida</taxon>
        <taxon>eudicotyledons</taxon>
        <taxon>Gunneridae</taxon>
        <taxon>Pentapetalae</taxon>
        <taxon>rosids</taxon>
        <taxon>fabids</taxon>
        <taxon>Fagales</taxon>
        <taxon>Fagaceae</taxon>
        <taxon>Fagus</taxon>
    </lineage>
</organism>
<evidence type="ECO:0000256" key="7">
    <source>
        <dbReference type="ARBA" id="ARBA00022737"/>
    </source>
</evidence>
<dbReference type="GO" id="GO:0016020">
    <property type="term" value="C:membrane"/>
    <property type="evidence" value="ECO:0007669"/>
    <property type="project" value="UniProtKB-SubCell"/>
</dbReference>
<reference evidence="18" key="1">
    <citation type="submission" date="2018-02" db="EMBL/GenBank/DDBJ databases">
        <authorList>
            <person name="Cohen D.B."/>
            <person name="Kent A.D."/>
        </authorList>
    </citation>
    <scope>NUCLEOTIDE SEQUENCE</scope>
</reference>
<evidence type="ECO:0000256" key="2">
    <source>
        <dbReference type="ARBA" id="ARBA00022527"/>
    </source>
</evidence>
<evidence type="ECO:0000256" key="8">
    <source>
        <dbReference type="ARBA" id="ARBA00022741"/>
    </source>
</evidence>
<dbReference type="Pfam" id="PF08263">
    <property type="entry name" value="LRRNT_2"/>
    <property type="match status" value="2"/>
</dbReference>
<dbReference type="InterPro" id="IPR000719">
    <property type="entry name" value="Prot_kinase_dom"/>
</dbReference>
<dbReference type="GO" id="GO:0004674">
    <property type="term" value="F:protein serine/threonine kinase activity"/>
    <property type="evidence" value="ECO:0007669"/>
    <property type="project" value="UniProtKB-KW"/>
</dbReference>
<dbReference type="PANTHER" id="PTHR47986:SF10">
    <property type="entry name" value="RECEPTOR-LIKE KINASE TMK4"/>
    <property type="match status" value="1"/>
</dbReference>
<dbReference type="EMBL" id="OIVN01002467">
    <property type="protein sequence ID" value="SPD03902.1"/>
    <property type="molecule type" value="Genomic_DNA"/>
</dbReference>
<evidence type="ECO:0000256" key="11">
    <source>
        <dbReference type="ARBA" id="ARBA00022989"/>
    </source>
</evidence>
<evidence type="ECO:0000256" key="9">
    <source>
        <dbReference type="ARBA" id="ARBA00022777"/>
    </source>
</evidence>
<dbReference type="GO" id="GO:0005524">
    <property type="term" value="F:ATP binding"/>
    <property type="evidence" value="ECO:0007669"/>
    <property type="project" value="UniProtKB-UniRule"/>
</dbReference>
<keyword evidence="10 15" id="KW-0067">ATP-binding</keyword>
<evidence type="ECO:0000256" key="3">
    <source>
        <dbReference type="ARBA" id="ARBA00022614"/>
    </source>
</evidence>
<dbReference type="InterPro" id="IPR003591">
    <property type="entry name" value="Leu-rich_rpt_typical-subtyp"/>
</dbReference>
<dbReference type="FunFam" id="3.80.10.10:FF:000190">
    <property type="entry name" value="Receptor-like kinase TMK4"/>
    <property type="match status" value="1"/>
</dbReference>
<name>A0A2N9GW24_FAGSY</name>
<dbReference type="Pfam" id="PF00560">
    <property type="entry name" value="LRR_1"/>
    <property type="match status" value="2"/>
</dbReference>
<dbReference type="InterPro" id="IPR001611">
    <property type="entry name" value="Leu-rich_rpt"/>
</dbReference>
<keyword evidence="11" id="KW-1133">Transmembrane helix</keyword>
<evidence type="ECO:0000256" key="5">
    <source>
        <dbReference type="ARBA" id="ARBA00022692"/>
    </source>
</evidence>
<keyword evidence="13" id="KW-0675">Receptor</keyword>
<dbReference type="SUPFAM" id="SSF52058">
    <property type="entry name" value="L domain-like"/>
    <property type="match status" value="1"/>
</dbReference>
<dbReference type="SUPFAM" id="SSF56112">
    <property type="entry name" value="Protein kinase-like (PK-like)"/>
    <property type="match status" value="1"/>
</dbReference>
<evidence type="ECO:0000256" key="1">
    <source>
        <dbReference type="ARBA" id="ARBA00004167"/>
    </source>
</evidence>
<keyword evidence="12" id="KW-0472">Membrane</keyword>
<keyword evidence="7" id="KW-0677">Repeat</keyword>
<evidence type="ECO:0000256" key="12">
    <source>
        <dbReference type="ARBA" id="ARBA00023136"/>
    </source>
</evidence>
<keyword evidence="5" id="KW-0812">Transmembrane</keyword>
<dbReference type="PANTHER" id="PTHR47986">
    <property type="entry name" value="OSJNBA0070M12.3 PROTEIN"/>
    <property type="match status" value="1"/>
</dbReference>
<dbReference type="InterPro" id="IPR017441">
    <property type="entry name" value="Protein_kinase_ATP_BS"/>
</dbReference>
<feature type="binding site" evidence="15">
    <location>
        <position position="516"/>
    </location>
    <ligand>
        <name>ATP</name>
        <dbReference type="ChEBI" id="CHEBI:30616"/>
    </ligand>
</feature>